<dbReference type="GO" id="GO:0004674">
    <property type="term" value="F:protein serine/threonine kinase activity"/>
    <property type="evidence" value="ECO:0007669"/>
    <property type="project" value="UniProtKB-KW"/>
</dbReference>
<dbReference type="PANTHER" id="PTHR27005">
    <property type="entry name" value="WALL-ASSOCIATED RECEPTOR KINASE-LIKE 21"/>
    <property type="match status" value="1"/>
</dbReference>
<evidence type="ECO:0000256" key="13">
    <source>
        <dbReference type="ARBA" id="ARBA00047558"/>
    </source>
</evidence>
<protein>
    <recommendedName>
        <fullName evidence="15">Protein kinase domain-containing protein</fullName>
    </recommendedName>
</protein>
<dbReference type="PROSITE" id="PS50011">
    <property type="entry name" value="PROTEIN_KINASE_DOM"/>
    <property type="match status" value="1"/>
</dbReference>
<evidence type="ECO:0000256" key="1">
    <source>
        <dbReference type="ARBA" id="ARBA00004479"/>
    </source>
</evidence>
<evidence type="ECO:0000259" key="15">
    <source>
        <dbReference type="PROSITE" id="PS50011"/>
    </source>
</evidence>
<dbReference type="Pfam" id="PF08488">
    <property type="entry name" value="WAK"/>
    <property type="match status" value="1"/>
</dbReference>
<evidence type="ECO:0000256" key="4">
    <source>
        <dbReference type="ARBA" id="ARBA00022692"/>
    </source>
</evidence>
<evidence type="ECO:0000256" key="5">
    <source>
        <dbReference type="ARBA" id="ARBA00022729"/>
    </source>
</evidence>
<evidence type="ECO:0000256" key="6">
    <source>
        <dbReference type="ARBA" id="ARBA00022741"/>
    </source>
</evidence>
<evidence type="ECO:0000256" key="2">
    <source>
        <dbReference type="ARBA" id="ARBA00022527"/>
    </source>
</evidence>
<keyword evidence="4" id="KW-0812">Transmembrane</keyword>
<evidence type="ECO:0000256" key="3">
    <source>
        <dbReference type="ARBA" id="ARBA00022679"/>
    </source>
</evidence>
<dbReference type="InterPro" id="IPR013695">
    <property type="entry name" value="WAK"/>
</dbReference>
<keyword evidence="8" id="KW-0067">ATP-binding</keyword>
<evidence type="ECO:0000256" key="10">
    <source>
        <dbReference type="ARBA" id="ARBA00023136"/>
    </source>
</evidence>
<comment type="subcellular location">
    <subcellularLocation>
        <location evidence="1">Membrane</location>
        <topology evidence="1">Single-pass type I membrane protein</topology>
    </subcellularLocation>
</comment>
<dbReference type="Gene3D" id="3.30.200.20">
    <property type="entry name" value="Phosphorylase Kinase, domain 1"/>
    <property type="match status" value="1"/>
</dbReference>
<dbReference type="GO" id="GO:0007166">
    <property type="term" value="P:cell surface receptor signaling pathway"/>
    <property type="evidence" value="ECO:0007669"/>
    <property type="project" value="InterPro"/>
</dbReference>
<dbReference type="InterPro" id="IPR000719">
    <property type="entry name" value="Prot_kinase_dom"/>
</dbReference>
<dbReference type="EMBL" id="GISG01140941">
    <property type="protein sequence ID" value="MBA4645098.1"/>
    <property type="molecule type" value="Transcribed_RNA"/>
</dbReference>
<keyword evidence="12" id="KW-0325">Glycoprotein</keyword>
<evidence type="ECO:0000256" key="7">
    <source>
        <dbReference type="ARBA" id="ARBA00022777"/>
    </source>
</evidence>
<evidence type="ECO:0000256" key="14">
    <source>
        <dbReference type="ARBA" id="ARBA00047951"/>
    </source>
</evidence>
<keyword evidence="2" id="KW-0723">Serine/threonine-protein kinase</keyword>
<dbReference type="AlphaFoldDB" id="A0A7C8ZJS3"/>
<reference evidence="16" key="2">
    <citation type="submission" date="2020-07" db="EMBL/GenBank/DDBJ databases">
        <authorList>
            <person name="Vera ALvarez R."/>
            <person name="Arias-Moreno D.M."/>
            <person name="Jimenez-Jacinto V."/>
            <person name="Jimenez-Bremont J.F."/>
            <person name="Swaminathan K."/>
            <person name="Moose S.P."/>
            <person name="Guerrero-Gonzalez M.L."/>
            <person name="Marino-Ramirez L."/>
            <person name="Landsman D."/>
            <person name="Rodriguez-Kessler M."/>
            <person name="Delgado-Sanchez P."/>
        </authorList>
    </citation>
    <scope>NUCLEOTIDE SEQUENCE</scope>
    <source>
        <tissue evidence="16">Cladode</tissue>
    </source>
</reference>
<keyword evidence="6" id="KW-0547">Nucleotide-binding</keyword>
<keyword evidence="3" id="KW-0808">Transferase</keyword>
<organism evidence="16">
    <name type="scientific">Opuntia streptacantha</name>
    <name type="common">Prickly pear cactus</name>
    <name type="synonym">Opuntia cardona</name>
    <dbReference type="NCBI Taxonomy" id="393608"/>
    <lineage>
        <taxon>Eukaryota</taxon>
        <taxon>Viridiplantae</taxon>
        <taxon>Streptophyta</taxon>
        <taxon>Embryophyta</taxon>
        <taxon>Tracheophyta</taxon>
        <taxon>Spermatophyta</taxon>
        <taxon>Magnoliopsida</taxon>
        <taxon>eudicotyledons</taxon>
        <taxon>Gunneridae</taxon>
        <taxon>Pentapetalae</taxon>
        <taxon>Caryophyllales</taxon>
        <taxon>Cactineae</taxon>
        <taxon>Cactaceae</taxon>
        <taxon>Opuntioideae</taxon>
        <taxon>Opuntia</taxon>
    </lineage>
</organism>
<evidence type="ECO:0000256" key="9">
    <source>
        <dbReference type="ARBA" id="ARBA00022989"/>
    </source>
</evidence>
<dbReference type="InterPro" id="IPR001245">
    <property type="entry name" value="Ser-Thr/Tyr_kinase_cat_dom"/>
</dbReference>
<evidence type="ECO:0000256" key="8">
    <source>
        <dbReference type="ARBA" id="ARBA00022840"/>
    </source>
</evidence>
<dbReference type="PANTHER" id="PTHR27005:SF515">
    <property type="entry name" value="WALL-ASSOCIATED RECEPTOR KINASE-LIKE 10-RELATED"/>
    <property type="match status" value="1"/>
</dbReference>
<dbReference type="Gene3D" id="1.10.510.10">
    <property type="entry name" value="Transferase(Phosphotransferase) domain 1"/>
    <property type="match status" value="1"/>
</dbReference>
<proteinExistence type="predicted"/>
<dbReference type="GO" id="GO:0005524">
    <property type="term" value="F:ATP binding"/>
    <property type="evidence" value="ECO:0007669"/>
    <property type="project" value="UniProtKB-KW"/>
</dbReference>
<comment type="catalytic activity">
    <reaction evidence="14">
        <text>L-threonyl-[protein] + ATP = O-phospho-L-threonyl-[protein] + ADP + H(+)</text>
        <dbReference type="Rhea" id="RHEA:46608"/>
        <dbReference type="Rhea" id="RHEA-COMP:11060"/>
        <dbReference type="Rhea" id="RHEA-COMP:11605"/>
        <dbReference type="ChEBI" id="CHEBI:15378"/>
        <dbReference type="ChEBI" id="CHEBI:30013"/>
        <dbReference type="ChEBI" id="CHEBI:30616"/>
        <dbReference type="ChEBI" id="CHEBI:61977"/>
        <dbReference type="ChEBI" id="CHEBI:456216"/>
    </reaction>
</comment>
<evidence type="ECO:0000256" key="12">
    <source>
        <dbReference type="ARBA" id="ARBA00023180"/>
    </source>
</evidence>
<keyword evidence="10" id="KW-0472">Membrane</keyword>
<keyword evidence="5" id="KW-0732">Signal</keyword>
<dbReference type="InterPro" id="IPR011009">
    <property type="entry name" value="Kinase-like_dom_sf"/>
</dbReference>
<dbReference type="FunFam" id="1.10.510.10:FF:000084">
    <property type="entry name" value="Wall-associated receptor kinase 2"/>
    <property type="match status" value="1"/>
</dbReference>
<keyword evidence="11" id="KW-1015">Disulfide bond</keyword>
<keyword evidence="9" id="KW-1133">Transmembrane helix</keyword>
<reference evidence="16" key="1">
    <citation type="journal article" date="2013" name="J. Plant Res.">
        <title>Effect of fungi and light on seed germination of three Opuntia species from semiarid lands of central Mexico.</title>
        <authorList>
            <person name="Delgado-Sanchez P."/>
            <person name="Jimenez-Bremont J.F."/>
            <person name="Guerrero-Gonzalez Mde L."/>
            <person name="Flores J."/>
        </authorList>
    </citation>
    <scope>NUCLEOTIDE SEQUENCE</scope>
    <source>
        <tissue evidence="16">Cladode</tissue>
    </source>
</reference>
<sequence>MCCRVAVHSGCCLLKMSEYSVIPMVLAAVLVLQVECVQRVNNGGCGQQLCGDVIIEYPFGIGPNCSWDNDYYAVSCDNSSLPHRNPKPILTKFNLELIEVQSSPRGDGYGGQIAVKMPGIKVCSANDEIQWNSLDLSRSPFWFDESQNALVSVGCHGSASLYERQGHRIGGCSSTCNPPGQVIDGCNGYYCCQFQDMSDITKEYILGVTSGDSNGSAGNETSCRSAFLTSRVFLQADNSTLSAAMINNSVLPVVLLFHSRREAKLSVVHQIAVILPMALPVLGALVSCCCCWLCWHCKTKERRKEVRLRAKYFMGRLEETSPDRDVVEKTKLFTINELKRATENFNGDRILGQGGQGTVYKGMLTNGQVIAVKRSKTFEERQWQQFVNEVILLSQVSHKNIVKLLGCSLESKIPLLVYEFVPNGTLSQHIRNPMIEFSLTWEMRLRIAAEAASAIAYLHSSSSTPIYHRDVNSTNILLGDKYEAKVADFGISKAVHIDQTHLTTCVQGTFGYLDPEYFESSQFSEKSDVYSFGVVLVELLTGQEPIRASKADEEMSLVEYFLSGMNKLCLDAILDPIVVQGNTKDTVISVAILAKRCLHIRGLERPTMKEVAIELEALIRKTSLPVVLRQEPIQIEEADIDQSSIETSSAFTCPTMCGAVNLDGIHCEEQPLFFTT</sequence>
<evidence type="ECO:0000313" key="16">
    <source>
        <dbReference type="EMBL" id="MBA4645098.1"/>
    </source>
</evidence>
<feature type="domain" description="Protein kinase" evidence="15">
    <location>
        <begin position="345"/>
        <end position="619"/>
    </location>
</feature>
<dbReference type="SUPFAM" id="SSF56112">
    <property type="entry name" value="Protein kinase-like (PK-like)"/>
    <property type="match status" value="1"/>
</dbReference>
<dbReference type="Pfam" id="PF07714">
    <property type="entry name" value="PK_Tyr_Ser-Thr"/>
    <property type="match status" value="1"/>
</dbReference>
<comment type="catalytic activity">
    <reaction evidence="13">
        <text>L-seryl-[protein] + ATP = O-phospho-L-seryl-[protein] + ADP + H(+)</text>
        <dbReference type="Rhea" id="RHEA:17989"/>
        <dbReference type="Rhea" id="RHEA-COMP:9863"/>
        <dbReference type="Rhea" id="RHEA-COMP:11604"/>
        <dbReference type="ChEBI" id="CHEBI:15378"/>
        <dbReference type="ChEBI" id="CHEBI:29999"/>
        <dbReference type="ChEBI" id="CHEBI:30616"/>
        <dbReference type="ChEBI" id="CHEBI:83421"/>
        <dbReference type="ChEBI" id="CHEBI:456216"/>
    </reaction>
</comment>
<name>A0A7C8ZJS3_OPUST</name>
<dbReference type="GO" id="GO:0005886">
    <property type="term" value="C:plasma membrane"/>
    <property type="evidence" value="ECO:0007669"/>
    <property type="project" value="TreeGrafter"/>
</dbReference>
<dbReference type="InterPro" id="IPR045274">
    <property type="entry name" value="WAK-like"/>
</dbReference>
<keyword evidence="7" id="KW-0418">Kinase</keyword>
<evidence type="ECO:0000256" key="11">
    <source>
        <dbReference type="ARBA" id="ARBA00023157"/>
    </source>
</evidence>
<accession>A0A7C8ZJS3</accession>
<dbReference type="FunFam" id="3.30.200.20:FF:000043">
    <property type="entry name" value="Wall-associated receptor kinase 2"/>
    <property type="match status" value="1"/>
</dbReference>